<dbReference type="EMBL" id="JACCFS010000001">
    <property type="protein sequence ID" value="NYJ33796.1"/>
    <property type="molecule type" value="Genomic_DNA"/>
</dbReference>
<organism evidence="1 2">
    <name type="scientific">Nocardiopsis aegyptia</name>
    <dbReference type="NCBI Taxonomy" id="220378"/>
    <lineage>
        <taxon>Bacteria</taxon>
        <taxon>Bacillati</taxon>
        <taxon>Actinomycetota</taxon>
        <taxon>Actinomycetes</taxon>
        <taxon>Streptosporangiales</taxon>
        <taxon>Nocardiopsidaceae</taxon>
        <taxon>Nocardiopsis</taxon>
    </lineage>
</organism>
<dbReference type="AlphaFoldDB" id="A0A7Z0J992"/>
<dbReference type="Proteomes" id="UP000572051">
    <property type="component" value="Unassembled WGS sequence"/>
</dbReference>
<proteinExistence type="predicted"/>
<evidence type="ECO:0000313" key="1">
    <source>
        <dbReference type="EMBL" id="NYJ33796.1"/>
    </source>
</evidence>
<keyword evidence="2" id="KW-1185">Reference proteome</keyword>
<protein>
    <submittedName>
        <fullName evidence="1">Uncharacterized protein</fullName>
    </submittedName>
</protein>
<comment type="caution">
    <text evidence="1">The sequence shown here is derived from an EMBL/GenBank/DDBJ whole genome shotgun (WGS) entry which is preliminary data.</text>
</comment>
<dbReference type="RefSeq" id="WP_179822154.1">
    <property type="nucleotide sequence ID" value="NZ_JACCFS010000001.1"/>
</dbReference>
<reference evidence="1 2" key="1">
    <citation type="submission" date="2020-07" db="EMBL/GenBank/DDBJ databases">
        <title>Sequencing the genomes of 1000 actinobacteria strains.</title>
        <authorList>
            <person name="Klenk H.-P."/>
        </authorList>
    </citation>
    <scope>NUCLEOTIDE SEQUENCE [LARGE SCALE GENOMIC DNA]</scope>
    <source>
        <strain evidence="1 2">DSM 44442</strain>
    </source>
</reference>
<sequence>MSHYQVIVVLPEPPDTSAGAALGDALLGDLLPLLGEPDYAGEDTDPPGRWWDWWMIGGRFENALLCTDPDDPRVLPAGHGDPRMVTSAPASLLDLAAQRDTAARRAADRWDRANGILRLHSGTETLSAFLLWGGERAERTCPGSTAAPVGTPGWRIAKAERRAAMQAFHAQDAMRELGAAGLSPVLGCAVDHYSTSREEFVGQARSGAVPGWAVIDTDGSWDDMDHPTGTGDGAEARQARRHYLRRANTLLDTLPDGAYLVMADLHG</sequence>
<gene>
    <name evidence="1" type="ORF">HNR10_001677</name>
</gene>
<accession>A0A7Z0J992</accession>
<evidence type="ECO:0000313" key="2">
    <source>
        <dbReference type="Proteomes" id="UP000572051"/>
    </source>
</evidence>
<name>A0A7Z0J992_9ACTN</name>